<dbReference type="RefSeq" id="WP_341405898.1">
    <property type="nucleotide sequence ID" value="NZ_JBBUKT010000006.1"/>
</dbReference>
<proteinExistence type="predicted"/>
<accession>A0ABU9AZV4</accession>
<name>A0ABU9AZV4_9BACT</name>
<dbReference type="EMBL" id="JBBUKT010000006">
    <property type="protein sequence ID" value="MEK7952140.1"/>
    <property type="molecule type" value="Genomic_DNA"/>
</dbReference>
<comment type="caution">
    <text evidence="2">The sequence shown here is derived from an EMBL/GenBank/DDBJ whole genome shotgun (WGS) entry which is preliminary data.</text>
</comment>
<evidence type="ECO:0000313" key="3">
    <source>
        <dbReference type="Proteomes" id="UP001371305"/>
    </source>
</evidence>
<dbReference type="SUPFAM" id="SSF52833">
    <property type="entry name" value="Thioredoxin-like"/>
    <property type="match status" value="1"/>
</dbReference>
<evidence type="ECO:0000313" key="2">
    <source>
        <dbReference type="EMBL" id="MEK7952140.1"/>
    </source>
</evidence>
<keyword evidence="3" id="KW-1185">Reference proteome</keyword>
<gene>
    <name evidence="2" type="ORF">WKV53_16630</name>
</gene>
<dbReference type="Gene3D" id="2.30.30.700">
    <property type="entry name" value="SLA1 homology domain 1"/>
    <property type="match status" value="1"/>
</dbReference>
<evidence type="ECO:0000256" key="1">
    <source>
        <dbReference type="SAM" id="MobiDB-lite"/>
    </source>
</evidence>
<sequence length="309" mass="34025">MRWFCVIPVLSVVLLLPGCGTGSKKSDKPETVGPLGGGTGGGTPARVYGPNSFGGTPVKQGGNISPEAQKKALEGYNPDDNVWTNPDDPDAEIPELDGLFSAPKQKGPWGDSETEALRESKRTGKPLLIWFTDSQNSTASNLLRDKLFSTPDFEKWASENTVRLVVDQNVTSKTLADLDAKKIHVRNLKKKYKASGYPSLHLLAPSGEVIGIYKSYRPGQEDFIWGQLKQGVSVAKESQKSWRASLEKKGYRDWSNDSGKVIFAKLAAYHEGQMILVEPDGQRVRTHEKSLSAGDRVWIQDEKRKRGIN</sequence>
<evidence type="ECO:0008006" key="4">
    <source>
        <dbReference type="Google" id="ProtNLM"/>
    </source>
</evidence>
<reference evidence="2 3" key="1">
    <citation type="submission" date="2024-04" db="EMBL/GenBank/DDBJ databases">
        <title>Luteolibacter sp. isolated from soil.</title>
        <authorList>
            <person name="An J."/>
        </authorList>
    </citation>
    <scope>NUCLEOTIDE SEQUENCE [LARGE SCALE GENOMIC DNA]</scope>
    <source>
        <strain evidence="2 3">Y139</strain>
    </source>
</reference>
<dbReference type="Proteomes" id="UP001371305">
    <property type="component" value="Unassembled WGS sequence"/>
</dbReference>
<feature type="compositionally biased region" description="Gly residues" evidence="1">
    <location>
        <begin position="34"/>
        <end position="43"/>
    </location>
</feature>
<feature type="region of interest" description="Disordered" evidence="1">
    <location>
        <begin position="20"/>
        <end position="69"/>
    </location>
</feature>
<dbReference type="Gene3D" id="3.40.30.10">
    <property type="entry name" value="Glutaredoxin"/>
    <property type="match status" value="1"/>
</dbReference>
<protein>
    <recommendedName>
        <fullName evidence="4">Thioredoxin-like fold domain-containing protein</fullName>
    </recommendedName>
</protein>
<organism evidence="2 3">
    <name type="scientific">Luteolibacter soli</name>
    <dbReference type="NCBI Taxonomy" id="3135280"/>
    <lineage>
        <taxon>Bacteria</taxon>
        <taxon>Pseudomonadati</taxon>
        <taxon>Verrucomicrobiota</taxon>
        <taxon>Verrucomicrobiia</taxon>
        <taxon>Verrucomicrobiales</taxon>
        <taxon>Verrucomicrobiaceae</taxon>
        <taxon>Luteolibacter</taxon>
    </lineage>
</organism>
<dbReference type="InterPro" id="IPR036249">
    <property type="entry name" value="Thioredoxin-like_sf"/>
</dbReference>